<protein>
    <submittedName>
        <fullName evidence="11">Uncharacterized protein</fullName>
    </submittedName>
</protein>
<evidence type="ECO:0000313" key="11">
    <source>
        <dbReference type="EMBL" id="KAK7573731.1"/>
    </source>
</evidence>
<sequence length="1745" mass="190239">MFKNSEAINRDNDSSDVNSDDEADKFSGDESDDENPPRSFVNPSYNERQMNSYNTSHAATGSNGHPNNATKETGNWSSTFSVQNSYYFQSRQNERGHLKLNLSKVKKVQIKKPSIGISRSKNNSSSPFSINLMKKRPKSTPSNTVRKRSTPKSRQKSPLLAASGGVNGLSDERAAVASSAEASSNQVPILPSSVVASTYSWANSSKAAENVSDDGDAHVGEYTQYLALKPSVKFKCYRCGTNDFSTMASLQSHIATCSGPSASDSVNHSSPVRTMKPSMAPPTASPNLRITRQVYLCSSCGTYYQNYNLYIHMRDKHNKQICLYCRSIFARSEQLWDHLVSAHKLTSAEYSSVSQVRNAFKNSFYITCCSCNTIFSENEAFNEHNCEVGSSLAVVETSLCTNCKPAPVPDVEKSMSESAAAASAENAAIERPVAPGVENSTTEPAADECESPRRESVSSHEDDDESKAEFQDALMSRNSTLDFIGVPEEHTVTSLPDEETGDAEETPAVPEKVDEPVPVTPPPENQLTETVGSDDQKSIAMNADENLSPPQSDNNESICEPESADTMEVSDSVAEPPVDVNDDKSFAPIADTATNDETATSDEKLATNDEKLATGDKKLATSDSGEDDDVAAEKPLEAENAAPEVDQPAADRLNTNCAEDVEPLIETPPPEPVDTTPAPLPMALMLDETVDSLSVPTLIKECVRTSCLSCLYCNNAALIAVNGANLIAHLLAEHRFMPTKHEDDSQMVIRKLENGANDLIGVHMNASHSTHREITFDGTFACLQCSYTTPLFKDLCHHKRRTHHKIIFLCIMCKCNFQFYSQLLCHLCPGSYLSENPLTLKYHCCFCDVDVIPSAFRLMVHLRKVHQACDICLSKHADQSELYTHMIKQHKINHLCYKCNLAWRSRDDINKHLFWKHGTESVLCKRCLQKKWPHAYHFCIPASTYTCDECSRIFSKAVALTVHRRAHNGEYPFACDLCEQRCISKRLLAAHKETVHHIMREPRPEAIKEIPAPEESVQNEGEQPPANEAHSGNDESKEHRSKKKRKKAKSGNEKPLLDELPPLNLSSESEDESADEEQPAAKAEAPPVSVEPADSASLPAPPSVGDEQAEQQTAPVDAPDAAASEDERQEVCAILNELAVAAVAAAQPATRMVTPTEESAAKPVEEEEPKTATVESADIEKMLNCLIVEHSYCIPDSIFRTSDMANQSAMSEGSDNAASGKQRSKRDKSCSKSITPRKRKHLPKKESSSSDSSSDTDSSSSSCGSNCSCNKSGASNCSSSSSSESTTPEKRTSGKKKSPRSPSKEQSSANTTADGGAAGEHSLLSVPESDLDTEVTVSDEDFYEEHPFYVPPPPSTPVEPAPAQAPTAPLPYKNKLTISREATPSRNDCKSKKRRKKPKITISVGGVQRNYTSKAAQFANSSLEHRISSSSSFGSYPSMTTGAYLESPAAAYSNCVSSTTGLATPSSATSSGGGGGDSEGRLSKRKRVKNRFYGYSSSDENSGAEPLSLKTTIQLKKRPPSKKSKSRPPFIGIRAKRPPGLVIRPPAQLQQRSPSISSTTGGYANASANMYRVATAPANNAYRQPQPQQQRNFLKPIVPSSSDDSDSDEKRHKLVINLPVAKKEKQQQNNRLSYGFANAGSLLPSGVGGRVGDAYAGSSWFNQRAAQAAQPQQQLPVAQSTPTKKEIYCFCRCPYDEVSEMIACDAPNCPIEWFHFECVGIMAAPQGQWFCPNCRKNPENISRSF</sequence>
<proteinExistence type="predicted"/>
<feature type="region of interest" description="Disordered" evidence="8">
    <location>
        <begin position="1147"/>
        <end position="1175"/>
    </location>
</feature>
<keyword evidence="2" id="KW-0479">Metal-binding</keyword>
<keyword evidence="3" id="KW-0677">Repeat</keyword>
<evidence type="ECO:0000256" key="4">
    <source>
        <dbReference type="ARBA" id="ARBA00022771"/>
    </source>
</evidence>
<feature type="region of interest" description="Disordered" evidence="8">
    <location>
        <begin position="1583"/>
        <end position="1610"/>
    </location>
</feature>
<dbReference type="InterPro" id="IPR019786">
    <property type="entry name" value="Zinc_finger_PHD-type_CS"/>
</dbReference>
<dbReference type="InterPro" id="IPR001965">
    <property type="entry name" value="Znf_PHD"/>
</dbReference>
<feature type="compositionally biased region" description="Basic residues" evidence="8">
    <location>
        <begin position="145"/>
        <end position="155"/>
    </location>
</feature>
<evidence type="ECO:0000256" key="8">
    <source>
        <dbReference type="SAM" id="MobiDB-lite"/>
    </source>
</evidence>
<dbReference type="CDD" id="cd15505">
    <property type="entry name" value="PHD_ING"/>
    <property type="match status" value="1"/>
</dbReference>
<dbReference type="InterPro" id="IPR013083">
    <property type="entry name" value="Znf_RING/FYVE/PHD"/>
</dbReference>
<comment type="caution">
    <text evidence="11">The sequence shown here is derived from an EMBL/GenBank/DDBJ whole genome shotgun (WGS) entry which is preliminary data.</text>
</comment>
<dbReference type="SMART" id="SM00355">
    <property type="entry name" value="ZnF_C2H2"/>
    <property type="match status" value="9"/>
</dbReference>
<dbReference type="SUPFAM" id="SSF57903">
    <property type="entry name" value="FYVE/PHD zinc finger"/>
    <property type="match status" value="1"/>
</dbReference>
<feature type="compositionally biased region" description="Low complexity" evidence="8">
    <location>
        <begin position="1249"/>
        <end position="1286"/>
    </location>
</feature>
<feature type="compositionally biased region" description="Polar residues" evidence="8">
    <location>
        <begin position="41"/>
        <end position="76"/>
    </location>
</feature>
<dbReference type="PROSITE" id="PS00028">
    <property type="entry name" value="ZINC_FINGER_C2H2_1"/>
    <property type="match status" value="4"/>
</dbReference>
<dbReference type="PROSITE" id="PS50016">
    <property type="entry name" value="ZF_PHD_2"/>
    <property type="match status" value="1"/>
</dbReference>
<feature type="compositionally biased region" description="Low complexity" evidence="8">
    <location>
        <begin position="1461"/>
        <end position="1470"/>
    </location>
</feature>
<feature type="compositionally biased region" description="Polar residues" evidence="8">
    <location>
        <begin position="1376"/>
        <end position="1386"/>
    </location>
</feature>
<feature type="compositionally biased region" description="Acidic residues" evidence="8">
    <location>
        <begin position="1329"/>
        <end position="1343"/>
    </location>
</feature>
<feature type="compositionally biased region" description="Acidic residues" evidence="8">
    <location>
        <begin position="496"/>
        <end position="505"/>
    </location>
</feature>
<feature type="domain" description="PHD-type" evidence="9">
    <location>
        <begin position="1686"/>
        <end position="1737"/>
    </location>
</feature>
<organism evidence="11 12">
    <name type="scientific">Parthenolecanium corni</name>
    <dbReference type="NCBI Taxonomy" id="536013"/>
    <lineage>
        <taxon>Eukaryota</taxon>
        <taxon>Metazoa</taxon>
        <taxon>Ecdysozoa</taxon>
        <taxon>Arthropoda</taxon>
        <taxon>Hexapoda</taxon>
        <taxon>Insecta</taxon>
        <taxon>Pterygota</taxon>
        <taxon>Neoptera</taxon>
        <taxon>Paraneoptera</taxon>
        <taxon>Hemiptera</taxon>
        <taxon>Sternorrhyncha</taxon>
        <taxon>Coccoidea</taxon>
        <taxon>Coccidae</taxon>
        <taxon>Parthenolecanium</taxon>
    </lineage>
</organism>
<dbReference type="GO" id="GO:0008270">
    <property type="term" value="F:zinc ion binding"/>
    <property type="evidence" value="ECO:0007669"/>
    <property type="project" value="UniProtKB-KW"/>
</dbReference>
<dbReference type="InterPro" id="IPR050888">
    <property type="entry name" value="ZnF_C2H2-type_TF"/>
</dbReference>
<feature type="domain" description="C2H2-type" evidence="10">
    <location>
        <begin position="945"/>
        <end position="972"/>
    </location>
</feature>
<keyword evidence="6" id="KW-0539">Nucleus</keyword>
<feature type="compositionally biased region" description="Low complexity" evidence="8">
    <location>
        <begin position="1058"/>
        <end position="1067"/>
    </location>
</feature>
<feature type="compositionally biased region" description="Basic and acidic residues" evidence="8">
    <location>
        <begin position="601"/>
        <end position="620"/>
    </location>
</feature>
<evidence type="ECO:0000256" key="3">
    <source>
        <dbReference type="ARBA" id="ARBA00022737"/>
    </source>
</evidence>
<feature type="compositionally biased region" description="Basic residues" evidence="8">
    <location>
        <begin position="1515"/>
        <end position="1526"/>
    </location>
</feature>
<evidence type="ECO:0000256" key="2">
    <source>
        <dbReference type="ARBA" id="ARBA00022723"/>
    </source>
</evidence>
<dbReference type="PROSITE" id="PS01359">
    <property type="entry name" value="ZF_PHD_1"/>
    <property type="match status" value="1"/>
</dbReference>
<keyword evidence="5" id="KW-0862">Zinc</keyword>
<evidence type="ECO:0000313" key="12">
    <source>
        <dbReference type="Proteomes" id="UP001367676"/>
    </source>
</evidence>
<feature type="compositionally biased region" description="Low complexity" evidence="8">
    <location>
        <begin position="114"/>
        <end position="131"/>
    </location>
</feature>
<gene>
    <name evidence="11" type="ORF">V9T40_010922</name>
</gene>
<dbReference type="Gene3D" id="3.30.40.10">
    <property type="entry name" value="Zinc/RING finger domain, C3HC4 (zinc finger)"/>
    <property type="match status" value="1"/>
</dbReference>
<dbReference type="EMBL" id="JBBCAQ010000037">
    <property type="protein sequence ID" value="KAK7573731.1"/>
    <property type="molecule type" value="Genomic_DNA"/>
</dbReference>
<evidence type="ECO:0000259" key="9">
    <source>
        <dbReference type="PROSITE" id="PS50016"/>
    </source>
</evidence>
<feature type="compositionally biased region" description="Low complexity" evidence="8">
    <location>
        <begin position="416"/>
        <end position="430"/>
    </location>
</feature>
<feature type="compositionally biased region" description="Low complexity" evidence="8">
    <location>
        <begin position="1361"/>
        <end position="1371"/>
    </location>
</feature>
<feature type="compositionally biased region" description="Acidic residues" evidence="8">
    <location>
        <begin position="1068"/>
        <end position="1078"/>
    </location>
</feature>
<feature type="compositionally biased region" description="Basic and acidic residues" evidence="8">
    <location>
        <begin position="450"/>
        <end position="460"/>
    </location>
</feature>
<feature type="compositionally biased region" description="Polar residues" evidence="8">
    <location>
        <begin position="1583"/>
        <end position="1592"/>
    </location>
</feature>
<feature type="region of interest" description="Disordered" evidence="8">
    <location>
        <begin position="113"/>
        <end position="166"/>
    </location>
</feature>
<comment type="subcellular location">
    <subcellularLocation>
        <location evidence="1">Nucleus</location>
    </subcellularLocation>
</comment>
<dbReference type="InterPro" id="IPR011011">
    <property type="entry name" value="Znf_FYVE_PHD"/>
</dbReference>
<dbReference type="Proteomes" id="UP001367676">
    <property type="component" value="Unassembled WGS sequence"/>
</dbReference>
<reference evidence="11 12" key="1">
    <citation type="submission" date="2024-03" db="EMBL/GenBank/DDBJ databases">
        <title>Adaptation during the transition from Ophiocordyceps entomopathogen to insect associate is accompanied by gene loss and intensified selection.</title>
        <authorList>
            <person name="Ward C.M."/>
            <person name="Onetto C.A."/>
            <person name="Borneman A.R."/>
        </authorList>
    </citation>
    <scope>NUCLEOTIDE SEQUENCE [LARGE SCALE GENOMIC DNA]</scope>
    <source>
        <strain evidence="11">AWRI1</strain>
        <tissue evidence="11">Single Adult Female</tissue>
    </source>
</reference>
<feature type="region of interest" description="Disordered" evidence="8">
    <location>
        <begin position="1205"/>
        <end position="1406"/>
    </location>
</feature>
<dbReference type="SUPFAM" id="SSF57667">
    <property type="entry name" value="beta-beta-alpha zinc fingers"/>
    <property type="match status" value="1"/>
</dbReference>
<keyword evidence="12" id="KW-1185">Reference proteome</keyword>
<feature type="compositionally biased region" description="Low complexity" evidence="8">
    <location>
        <begin position="1080"/>
        <end position="1098"/>
    </location>
</feature>
<dbReference type="InterPro" id="IPR036236">
    <property type="entry name" value="Znf_C2H2_sf"/>
</dbReference>
<dbReference type="SMART" id="SM00249">
    <property type="entry name" value="PHD"/>
    <property type="match status" value="1"/>
</dbReference>
<feature type="region of interest" description="Disordered" evidence="8">
    <location>
        <begin position="999"/>
        <end position="1129"/>
    </location>
</feature>
<evidence type="ECO:0000256" key="5">
    <source>
        <dbReference type="ARBA" id="ARBA00022833"/>
    </source>
</evidence>
<dbReference type="Gene3D" id="3.30.160.60">
    <property type="entry name" value="Classic Zinc Finger"/>
    <property type="match status" value="1"/>
</dbReference>
<dbReference type="InterPro" id="IPR013087">
    <property type="entry name" value="Znf_C2H2_type"/>
</dbReference>
<feature type="compositionally biased region" description="Pro residues" evidence="8">
    <location>
        <begin position="1349"/>
        <end position="1360"/>
    </location>
</feature>
<dbReference type="PROSITE" id="PS50157">
    <property type="entry name" value="ZINC_FINGER_C2H2_2"/>
    <property type="match status" value="1"/>
</dbReference>
<feature type="region of interest" description="Disordered" evidence="8">
    <location>
        <begin position="1461"/>
        <end position="1538"/>
    </location>
</feature>
<dbReference type="GO" id="GO:0005634">
    <property type="term" value="C:nucleus"/>
    <property type="evidence" value="ECO:0007669"/>
    <property type="project" value="UniProtKB-SubCell"/>
</dbReference>
<name>A0AAN9XXN0_9HEMI</name>
<evidence type="ECO:0000259" key="10">
    <source>
        <dbReference type="PROSITE" id="PS50157"/>
    </source>
</evidence>
<feature type="region of interest" description="Disordered" evidence="8">
    <location>
        <begin position="1"/>
        <end position="76"/>
    </location>
</feature>
<dbReference type="PANTHER" id="PTHR24406">
    <property type="entry name" value="TRANSCRIPTIONAL REPRESSOR CTCFL-RELATED"/>
    <property type="match status" value="1"/>
</dbReference>
<feature type="compositionally biased region" description="Basic residues" evidence="8">
    <location>
        <begin position="1039"/>
        <end position="1049"/>
    </location>
</feature>
<feature type="compositionally biased region" description="Basic and acidic residues" evidence="8">
    <location>
        <begin position="999"/>
        <end position="1008"/>
    </location>
</feature>
<dbReference type="InterPro" id="IPR019787">
    <property type="entry name" value="Znf_PHD-finger"/>
</dbReference>
<feature type="compositionally biased region" description="Polar residues" evidence="8">
    <location>
        <begin position="1205"/>
        <end position="1221"/>
    </location>
</feature>
<evidence type="ECO:0000256" key="6">
    <source>
        <dbReference type="ARBA" id="ARBA00023242"/>
    </source>
</evidence>
<feature type="region of interest" description="Disordered" evidence="8">
    <location>
        <begin position="409"/>
        <end position="630"/>
    </location>
</feature>
<evidence type="ECO:0000256" key="1">
    <source>
        <dbReference type="ARBA" id="ARBA00004123"/>
    </source>
</evidence>
<accession>A0AAN9XXN0</accession>
<feature type="compositionally biased region" description="Acidic residues" evidence="8">
    <location>
        <begin position="18"/>
        <end position="34"/>
    </location>
</feature>
<keyword evidence="4 7" id="KW-0863">Zinc-finger</keyword>
<evidence type="ECO:0000256" key="7">
    <source>
        <dbReference type="PROSITE-ProRule" id="PRU00042"/>
    </source>
</evidence>
<feature type="compositionally biased region" description="Polar residues" evidence="8">
    <location>
        <begin position="548"/>
        <end position="557"/>
    </location>
</feature>